<reference evidence="3 4" key="1">
    <citation type="submission" date="2019-04" db="EMBL/GenBank/DDBJ databases">
        <title>Bacillus caeni sp. nov., a bacterium isolated from mangrove sediment.</title>
        <authorList>
            <person name="Huang H."/>
            <person name="Mo K."/>
            <person name="Hu Y."/>
        </authorList>
    </citation>
    <scope>NUCLEOTIDE SEQUENCE [LARGE SCALE GENOMIC DNA]</scope>
    <source>
        <strain evidence="3 4">HB172195</strain>
    </source>
</reference>
<dbReference type="CDD" id="cd07041">
    <property type="entry name" value="STAS_RsbR_RsbS_like"/>
    <property type="match status" value="1"/>
</dbReference>
<dbReference type="PROSITE" id="PS50801">
    <property type="entry name" value="STAS"/>
    <property type="match status" value="1"/>
</dbReference>
<dbReference type="GO" id="GO:0019825">
    <property type="term" value="F:oxygen binding"/>
    <property type="evidence" value="ECO:0007669"/>
    <property type="project" value="InterPro"/>
</dbReference>
<dbReference type="Gene3D" id="3.30.750.24">
    <property type="entry name" value="STAS domain"/>
    <property type="match status" value="1"/>
</dbReference>
<dbReference type="EMBL" id="SWLG01000004">
    <property type="protein sequence ID" value="TLS38284.1"/>
    <property type="molecule type" value="Genomic_DNA"/>
</dbReference>
<dbReference type="SUPFAM" id="SSF52091">
    <property type="entry name" value="SpoIIaa-like"/>
    <property type="match status" value="1"/>
</dbReference>
<comment type="caution">
    <text evidence="3">The sequence shown here is derived from an EMBL/GenBank/DDBJ whole genome shotgun (WGS) entry which is preliminary data.</text>
</comment>
<dbReference type="AlphaFoldDB" id="A0A5R9FCK4"/>
<evidence type="ECO:0000313" key="3">
    <source>
        <dbReference type="EMBL" id="TLS38284.1"/>
    </source>
</evidence>
<accession>A0A5R9FCK4</accession>
<evidence type="ECO:0000313" key="4">
    <source>
        <dbReference type="Proteomes" id="UP000308230"/>
    </source>
</evidence>
<dbReference type="RefSeq" id="WP_138124760.1">
    <property type="nucleotide sequence ID" value="NZ_SWLG01000004.1"/>
</dbReference>
<dbReference type="PANTHER" id="PTHR33745:SF3">
    <property type="entry name" value="RSBT CO-ANTAGONIST PROTEIN RSBRC"/>
    <property type="match status" value="1"/>
</dbReference>
<feature type="domain" description="STAS" evidence="2">
    <location>
        <begin position="160"/>
        <end position="272"/>
    </location>
</feature>
<keyword evidence="4" id="KW-1185">Reference proteome</keyword>
<dbReference type="InterPro" id="IPR002645">
    <property type="entry name" value="STAS_dom"/>
</dbReference>
<dbReference type="Pfam" id="PF01740">
    <property type="entry name" value="STAS"/>
    <property type="match status" value="1"/>
</dbReference>
<protein>
    <submittedName>
        <fullName evidence="3">STAS domain-containing protein</fullName>
    </submittedName>
</protein>
<organism evidence="3 4">
    <name type="scientific">Exobacillus caeni</name>
    <dbReference type="NCBI Taxonomy" id="2574798"/>
    <lineage>
        <taxon>Bacteria</taxon>
        <taxon>Bacillati</taxon>
        <taxon>Bacillota</taxon>
        <taxon>Bacilli</taxon>
        <taxon>Bacillales</taxon>
        <taxon>Guptibacillaceae</taxon>
        <taxon>Exobacillus</taxon>
    </lineage>
</organism>
<dbReference type="InterPro" id="IPR012292">
    <property type="entry name" value="Globin/Proto"/>
</dbReference>
<evidence type="ECO:0000256" key="1">
    <source>
        <dbReference type="ARBA" id="ARBA00022553"/>
    </source>
</evidence>
<keyword evidence="1" id="KW-0597">Phosphoprotein</keyword>
<dbReference type="OrthoDB" id="9800154at2"/>
<dbReference type="GO" id="GO:0020037">
    <property type="term" value="F:heme binding"/>
    <property type="evidence" value="ECO:0007669"/>
    <property type="project" value="InterPro"/>
</dbReference>
<sequence length="278" mass="32313">MNHKDKGLYDYLLENAYDITEKWICTRDNTDDTIYSSQEDCDVKVLRQQNGTFIKGMAETLLDAESDTLREWIKNVAGHRVKENTPLQNVLGQFKRFRGIFISFVDEYAIDNKIEIKKVLSWHQSFHQKFDEVISMFIKHFQQITDQKLNYQRKIIYDLSSPVMPLSDQVAIVPLIGKIDEERAEIIQEKLIQKVTELNSSYLILDLSGLYNLKEVVSTSILQLVSMLKLLGVQPIVCGFRPEIVQTMVKYNVDEQLDVLTFSSLGRAIEYLRSFEKE</sequence>
<proteinExistence type="predicted"/>
<name>A0A5R9FCK4_9BACL</name>
<dbReference type="PANTHER" id="PTHR33745">
    <property type="entry name" value="RSBT ANTAGONIST PROTEIN RSBS-RELATED"/>
    <property type="match status" value="1"/>
</dbReference>
<gene>
    <name evidence="3" type="ORF">FCL54_07085</name>
</gene>
<dbReference type="InterPro" id="IPR036513">
    <property type="entry name" value="STAS_dom_sf"/>
</dbReference>
<dbReference type="Proteomes" id="UP000308230">
    <property type="component" value="Unassembled WGS sequence"/>
</dbReference>
<dbReference type="InterPro" id="IPR051932">
    <property type="entry name" value="Bact_StressResp_Reg"/>
</dbReference>
<dbReference type="Gene3D" id="1.10.490.10">
    <property type="entry name" value="Globins"/>
    <property type="match status" value="1"/>
</dbReference>
<evidence type="ECO:0000259" key="2">
    <source>
        <dbReference type="PROSITE" id="PS50801"/>
    </source>
</evidence>